<organism evidence="1 2">
    <name type="scientific">Lagenidium giganteum</name>
    <dbReference type="NCBI Taxonomy" id="4803"/>
    <lineage>
        <taxon>Eukaryota</taxon>
        <taxon>Sar</taxon>
        <taxon>Stramenopiles</taxon>
        <taxon>Oomycota</taxon>
        <taxon>Peronosporomycetes</taxon>
        <taxon>Pythiales</taxon>
        <taxon>Pythiaceae</taxon>
    </lineage>
</organism>
<keyword evidence="2" id="KW-1185">Reference proteome</keyword>
<protein>
    <submittedName>
        <fullName evidence="1">Uncharacterized protein</fullName>
    </submittedName>
</protein>
<evidence type="ECO:0000313" key="2">
    <source>
        <dbReference type="Proteomes" id="UP001146120"/>
    </source>
</evidence>
<sequence length="39" mass="4522">MVARVSDASTLCWKHFVRLSWTRCVRPVLRKSMPNESSS</sequence>
<reference evidence="1" key="2">
    <citation type="journal article" date="2023" name="Microbiol Resour">
        <title>Decontamination and Annotation of the Draft Genome Sequence of the Oomycete Lagenidium giganteum ARSEF 373.</title>
        <authorList>
            <person name="Morgan W.R."/>
            <person name="Tartar A."/>
        </authorList>
    </citation>
    <scope>NUCLEOTIDE SEQUENCE</scope>
    <source>
        <strain evidence="1">ARSEF 373</strain>
    </source>
</reference>
<reference evidence="1" key="1">
    <citation type="submission" date="2022-11" db="EMBL/GenBank/DDBJ databases">
        <authorList>
            <person name="Morgan W.R."/>
            <person name="Tartar A."/>
        </authorList>
    </citation>
    <scope>NUCLEOTIDE SEQUENCE</scope>
    <source>
        <strain evidence="1">ARSEF 373</strain>
    </source>
</reference>
<accession>A0AAV2Z022</accession>
<comment type="caution">
    <text evidence="1">The sequence shown here is derived from an EMBL/GenBank/DDBJ whole genome shotgun (WGS) entry which is preliminary data.</text>
</comment>
<dbReference type="EMBL" id="DAKRPA010000060">
    <property type="protein sequence ID" value="DBA00688.1"/>
    <property type="molecule type" value="Genomic_DNA"/>
</dbReference>
<proteinExistence type="predicted"/>
<gene>
    <name evidence="1" type="ORF">N0F65_003617</name>
</gene>
<name>A0AAV2Z022_9STRA</name>
<dbReference type="Proteomes" id="UP001146120">
    <property type="component" value="Unassembled WGS sequence"/>
</dbReference>
<dbReference type="AlphaFoldDB" id="A0AAV2Z022"/>
<evidence type="ECO:0000313" key="1">
    <source>
        <dbReference type="EMBL" id="DBA00688.1"/>
    </source>
</evidence>